<reference evidence="7 8" key="1">
    <citation type="submission" date="2018-08" db="EMBL/GenBank/DDBJ databases">
        <title>Henriciella mobilis sp. nov., isolated from seawater.</title>
        <authorList>
            <person name="Cheng H."/>
            <person name="Wu Y.-H."/>
            <person name="Xu X.-W."/>
            <person name="Guo L.-L."/>
        </authorList>
    </citation>
    <scope>NUCLEOTIDE SEQUENCE [LARGE SCALE GENOMIC DNA]</scope>
    <source>
        <strain evidence="7 8">CCUG66934</strain>
    </source>
</reference>
<evidence type="ECO:0000256" key="1">
    <source>
        <dbReference type="ARBA" id="ARBA00010641"/>
    </source>
</evidence>
<dbReference type="InterPro" id="IPR007627">
    <property type="entry name" value="RNA_pol_sigma70_r2"/>
</dbReference>
<dbReference type="Gene3D" id="1.10.1740.10">
    <property type="match status" value="1"/>
</dbReference>
<dbReference type="InterPro" id="IPR014284">
    <property type="entry name" value="RNA_pol_sigma-70_dom"/>
</dbReference>
<dbReference type="PANTHER" id="PTHR43133:SF66">
    <property type="entry name" value="ECF RNA POLYMERASE SIGMA FACTOR SIGK"/>
    <property type="match status" value="1"/>
</dbReference>
<evidence type="ECO:0000256" key="2">
    <source>
        <dbReference type="ARBA" id="ARBA00023015"/>
    </source>
</evidence>
<dbReference type="Proteomes" id="UP000265431">
    <property type="component" value="Unassembled WGS sequence"/>
</dbReference>
<dbReference type="Gene3D" id="1.10.10.10">
    <property type="entry name" value="Winged helix-like DNA-binding domain superfamily/Winged helix DNA-binding domain"/>
    <property type="match status" value="1"/>
</dbReference>
<evidence type="ECO:0000256" key="4">
    <source>
        <dbReference type="ARBA" id="ARBA00023163"/>
    </source>
</evidence>
<dbReference type="Pfam" id="PF08281">
    <property type="entry name" value="Sigma70_r4_2"/>
    <property type="match status" value="1"/>
</dbReference>
<protein>
    <submittedName>
        <fullName evidence="7">Sigma-70 family RNA polymerase sigma factor</fullName>
    </submittedName>
</protein>
<keyword evidence="8" id="KW-1185">Reference proteome</keyword>
<dbReference type="InterPro" id="IPR013324">
    <property type="entry name" value="RNA_pol_sigma_r3/r4-like"/>
</dbReference>
<keyword evidence="4" id="KW-0804">Transcription</keyword>
<evidence type="ECO:0000259" key="6">
    <source>
        <dbReference type="Pfam" id="PF08281"/>
    </source>
</evidence>
<comment type="similarity">
    <text evidence="1">Belongs to the sigma-70 factor family. ECF subfamily.</text>
</comment>
<gene>
    <name evidence="7" type="ORF">D1224_12715</name>
</gene>
<organism evidence="7 8">
    <name type="scientific">Henriciella barbarensis</name>
    <dbReference type="NCBI Taxonomy" id="86342"/>
    <lineage>
        <taxon>Bacteria</taxon>
        <taxon>Pseudomonadati</taxon>
        <taxon>Pseudomonadota</taxon>
        <taxon>Alphaproteobacteria</taxon>
        <taxon>Hyphomonadales</taxon>
        <taxon>Hyphomonadaceae</taxon>
        <taxon>Henriciella</taxon>
    </lineage>
</organism>
<dbReference type="InterPro" id="IPR013325">
    <property type="entry name" value="RNA_pol_sigma_r2"/>
</dbReference>
<accession>A0A399QVN1</accession>
<dbReference type="InterPro" id="IPR036388">
    <property type="entry name" value="WH-like_DNA-bd_sf"/>
</dbReference>
<comment type="caution">
    <text evidence="7">The sequence shown here is derived from an EMBL/GenBank/DDBJ whole genome shotgun (WGS) entry which is preliminary data.</text>
</comment>
<dbReference type="PANTHER" id="PTHR43133">
    <property type="entry name" value="RNA POLYMERASE ECF-TYPE SIGMA FACTO"/>
    <property type="match status" value="1"/>
</dbReference>
<evidence type="ECO:0000256" key="3">
    <source>
        <dbReference type="ARBA" id="ARBA00023082"/>
    </source>
</evidence>
<dbReference type="RefSeq" id="WP_119380336.1">
    <property type="nucleotide sequence ID" value="NZ_QWGB01000008.1"/>
</dbReference>
<dbReference type="OrthoDB" id="9803470at2"/>
<feature type="domain" description="RNA polymerase sigma-70 region 2" evidence="5">
    <location>
        <begin position="32"/>
        <end position="100"/>
    </location>
</feature>
<dbReference type="SUPFAM" id="SSF88946">
    <property type="entry name" value="Sigma2 domain of RNA polymerase sigma factors"/>
    <property type="match status" value="1"/>
</dbReference>
<dbReference type="InterPro" id="IPR013249">
    <property type="entry name" value="RNA_pol_sigma70_r4_t2"/>
</dbReference>
<dbReference type="InterPro" id="IPR039425">
    <property type="entry name" value="RNA_pol_sigma-70-like"/>
</dbReference>
<dbReference type="AlphaFoldDB" id="A0A399QVN1"/>
<dbReference type="NCBIfam" id="TIGR02937">
    <property type="entry name" value="sigma70-ECF"/>
    <property type="match status" value="1"/>
</dbReference>
<proteinExistence type="inferred from homology"/>
<dbReference type="SUPFAM" id="SSF88659">
    <property type="entry name" value="Sigma3 and sigma4 domains of RNA polymerase sigma factors"/>
    <property type="match status" value="1"/>
</dbReference>
<sequence length="193" mass="21618">MSKPEFVKLNMDLRAALAACAVGDSAAFKEVYRLTAPKFFAILKNQLKDAEAAKDVLQEAYVSIWKNAHRFDAYKGNAFTWMLVIMRNRGLDRLRSKARTPVTEEIAETIPDDAARPEQEARTRNLGRILDTHLAKLPEQVSLSISLNVVQGMTCREIGHILEVSPNTVKAWVRRGLKKLRADMPVDSVSAVL</sequence>
<evidence type="ECO:0000313" key="8">
    <source>
        <dbReference type="Proteomes" id="UP000265431"/>
    </source>
</evidence>
<dbReference type="EMBL" id="QWGB01000008">
    <property type="protein sequence ID" value="RIJ21617.1"/>
    <property type="molecule type" value="Genomic_DNA"/>
</dbReference>
<dbReference type="Pfam" id="PF04542">
    <property type="entry name" value="Sigma70_r2"/>
    <property type="match status" value="1"/>
</dbReference>
<feature type="domain" description="RNA polymerase sigma factor 70 region 4 type 2" evidence="6">
    <location>
        <begin position="129"/>
        <end position="180"/>
    </location>
</feature>
<keyword evidence="3" id="KW-0731">Sigma factor</keyword>
<dbReference type="GO" id="GO:0016987">
    <property type="term" value="F:sigma factor activity"/>
    <property type="evidence" value="ECO:0007669"/>
    <property type="project" value="UniProtKB-KW"/>
</dbReference>
<keyword evidence="2" id="KW-0805">Transcription regulation</keyword>
<dbReference type="GO" id="GO:0003677">
    <property type="term" value="F:DNA binding"/>
    <property type="evidence" value="ECO:0007669"/>
    <property type="project" value="InterPro"/>
</dbReference>
<evidence type="ECO:0000259" key="5">
    <source>
        <dbReference type="Pfam" id="PF04542"/>
    </source>
</evidence>
<dbReference type="GO" id="GO:0006352">
    <property type="term" value="P:DNA-templated transcription initiation"/>
    <property type="evidence" value="ECO:0007669"/>
    <property type="project" value="InterPro"/>
</dbReference>
<evidence type="ECO:0000313" key="7">
    <source>
        <dbReference type="EMBL" id="RIJ21617.1"/>
    </source>
</evidence>
<name>A0A399QVN1_9PROT</name>